<keyword evidence="3" id="KW-1185">Reference proteome</keyword>
<dbReference type="InterPro" id="IPR017451">
    <property type="entry name" value="F-box-assoc_interact_dom"/>
</dbReference>
<gene>
    <name evidence="2" type="ORF">MKW98_021760</name>
</gene>
<dbReference type="Proteomes" id="UP001202328">
    <property type="component" value="Unassembled WGS sequence"/>
</dbReference>
<dbReference type="InterPro" id="IPR001810">
    <property type="entry name" value="F-box_dom"/>
</dbReference>
<evidence type="ECO:0000259" key="1">
    <source>
        <dbReference type="PROSITE" id="PS50181"/>
    </source>
</evidence>
<proteinExistence type="predicted"/>
<dbReference type="Gene3D" id="1.20.1280.50">
    <property type="match status" value="1"/>
</dbReference>
<dbReference type="AlphaFoldDB" id="A0AAD4SIY4"/>
<feature type="domain" description="F-box" evidence="1">
    <location>
        <begin position="47"/>
        <end position="93"/>
    </location>
</feature>
<dbReference type="EMBL" id="JAJJMB010010800">
    <property type="protein sequence ID" value="KAI3906227.1"/>
    <property type="molecule type" value="Genomic_DNA"/>
</dbReference>
<sequence length="509" mass="59223">MFLPMEILRSYDISPQLYYGGTSRNTSTEVFINTNCFGVYNSLDIIETQFSSLPNDILIDILSRLPVKPLMQFKSVCKRWFSLIKHDSHLIDLHFARSKSRPILLYIDPLQEKGVLHTSLIASFERSKTLQQRISCAEIVEASNGEEEEVEALVSQVRITNDQWFLYNQVLEPVNGLVCFIDWVTYAIRLYNASTREATPWIKSTLLAEENYKLESKSTMEIKTHCSPIYKFGFDPEKKEHKIFCFWRLVARQQRHRYNSAERPDYERWEALTVGRDTKWRRINAVPNEYNQVKIKDVLPPAFSNKRPVYADGTIYWSNKEYYSDRLGNTNPNDPDVIVAFDVASEKYRVIPIPNFILDEPRDEDYRLPIGMLVLGGHLTLLYRMESHVVKLWMLDDTANKKLENCRGNKSNWSTETITLPFFCDNRVGGFGISESTDKIVFESCGRRNSINFVSLYSYDRKEKTCKKIEIDGLPSFTHHSERSLVTTFTESLFPVQPFNKKTPSLDFM</sequence>
<dbReference type="InterPro" id="IPR013187">
    <property type="entry name" value="F-box-assoc_dom_typ3"/>
</dbReference>
<dbReference type="InterPro" id="IPR036047">
    <property type="entry name" value="F-box-like_dom_sf"/>
</dbReference>
<dbReference type="SUPFAM" id="SSF81383">
    <property type="entry name" value="F-box domain"/>
    <property type="match status" value="1"/>
</dbReference>
<dbReference type="Pfam" id="PF00646">
    <property type="entry name" value="F-box"/>
    <property type="match status" value="1"/>
</dbReference>
<reference evidence="2" key="1">
    <citation type="submission" date="2022-04" db="EMBL/GenBank/DDBJ databases">
        <title>A functionally conserved STORR gene fusion in Papaver species that diverged 16.8 million years ago.</title>
        <authorList>
            <person name="Catania T."/>
        </authorList>
    </citation>
    <scope>NUCLEOTIDE SEQUENCE</scope>
    <source>
        <strain evidence="2">S-188037</strain>
    </source>
</reference>
<dbReference type="PANTHER" id="PTHR31111:SF138">
    <property type="entry name" value="F-BOX ASSOCIATED DOMAIN-CONTAINING PROTEIN"/>
    <property type="match status" value="1"/>
</dbReference>
<dbReference type="Pfam" id="PF08268">
    <property type="entry name" value="FBA_3"/>
    <property type="match status" value="1"/>
</dbReference>
<dbReference type="SMART" id="SM00256">
    <property type="entry name" value="FBOX"/>
    <property type="match status" value="1"/>
</dbReference>
<evidence type="ECO:0000313" key="2">
    <source>
        <dbReference type="EMBL" id="KAI3906227.1"/>
    </source>
</evidence>
<protein>
    <recommendedName>
        <fullName evidence="1">F-box domain-containing protein</fullName>
    </recommendedName>
</protein>
<name>A0AAD4SIY4_9MAGN</name>
<dbReference type="CDD" id="cd22157">
    <property type="entry name" value="F-box_AtFBW1-like"/>
    <property type="match status" value="1"/>
</dbReference>
<evidence type="ECO:0000313" key="3">
    <source>
        <dbReference type="Proteomes" id="UP001202328"/>
    </source>
</evidence>
<organism evidence="2 3">
    <name type="scientific">Papaver atlanticum</name>
    <dbReference type="NCBI Taxonomy" id="357466"/>
    <lineage>
        <taxon>Eukaryota</taxon>
        <taxon>Viridiplantae</taxon>
        <taxon>Streptophyta</taxon>
        <taxon>Embryophyta</taxon>
        <taxon>Tracheophyta</taxon>
        <taxon>Spermatophyta</taxon>
        <taxon>Magnoliopsida</taxon>
        <taxon>Ranunculales</taxon>
        <taxon>Papaveraceae</taxon>
        <taxon>Papaveroideae</taxon>
        <taxon>Papaver</taxon>
    </lineage>
</organism>
<accession>A0AAD4SIY4</accession>
<dbReference type="NCBIfam" id="TIGR01640">
    <property type="entry name" value="F_box_assoc_1"/>
    <property type="match status" value="1"/>
</dbReference>
<dbReference type="PANTHER" id="PTHR31111">
    <property type="entry name" value="BNAA05G37150D PROTEIN-RELATED"/>
    <property type="match status" value="1"/>
</dbReference>
<comment type="caution">
    <text evidence="2">The sequence shown here is derived from an EMBL/GenBank/DDBJ whole genome shotgun (WGS) entry which is preliminary data.</text>
</comment>
<dbReference type="PROSITE" id="PS50181">
    <property type="entry name" value="FBOX"/>
    <property type="match status" value="1"/>
</dbReference>